<name>A0A9N9TBJ6_DIABA</name>
<dbReference type="EMBL" id="OU898283">
    <property type="protein sequence ID" value="CAG9839322.1"/>
    <property type="molecule type" value="Genomic_DNA"/>
</dbReference>
<evidence type="ECO:0000313" key="1">
    <source>
        <dbReference type="EMBL" id="CAG9839322.1"/>
    </source>
</evidence>
<feature type="non-terminal residue" evidence="1">
    <location>
        <position position="12"/>
    </location>
</feature>
<sequence length="12" mass="1550">DRKFLLLFEKKL</sequence>
<reference evidence="1" key="1">
    <citation type="submission" date="2022-01" db="EMBL/GenBank/DDBJ databases">
        <authorList>
            <person name="King R."/>
        </authorList>
    </citation>
    <scope>NUCLEOTIDE SEQUENCE</scope>
</reference>
<accession>A0A9N9TBJ6</accession>
<organism evidence="1 2">
    <name type="scientific">Diabrotica balteata</name>
    <name type="common">Banded cucumber beetle</name>
    <dbReference type="NCBI Taxonomy" id="107213"/>
    <lineage>
        <taxon>Eukaryota</taxon>
        <taxon>Metazoa</taxon>
        <taxon>Ecdysozoa</taxon>
        <taxon>Arthropoda</taxon>
        <taxon>Hexapoda</taxon>
        <taxon>Insecta</taxon>
        <taxon>Pterygota</taxon>
        <taxon>Neoptera</taxon>
        <taxon>Endopterygota</taxon>
        <taxon>Coleoptera</taxon>
        <taxon>Polyphaga</taxon>
        <taxon>Cucujiformia</taxon>
        <taxon>Chrysomeloidea</taxon>
        <taxon>Chrysomelidae</taxon>
        <taxon>Galerucinae</taxon>
        <taxon>Diabroticina</taxon>
        <taxon>Diabroticites</taxon>
        <taxon>Diabrotica</taxon>
    </lineage>
</organism>
<evidence type="ECO:0000313" key="2">
    <source>
        <dbReference type="Proteomes" id="UP001153709"/>
    </source>
</evidence>
<keyword evidence="2" id="KW-1185">Reference proteome</keyword>
<proteinExistence type="predicted"/>
<gene>
    <name evidence="1" type="ORF">DIABBA_LOCUS12101</name>
</gene>
<feature type="non-terminal residue" evidence="1">
    <location>
        <position position="1"/>
    </location>
</feature>
<dbReference type="Proteomes" id="UP001153709">
    <property type="component" value="Chromosome 8"/>
</dbReference>
<protein>
    <submittedName>
        <fullName evidence="1">Uncharacterized protein</fullName>
    </submittedName>
</protein>